<evidence type="ECO:0000256" key="1">
    <source>
        <dbReference type="SAM" id="MobiDB-lite"/>
    </source>
</evidence>
<dbReference type="EMBL" id="JBHSMI010000028">
    <property type="protein sequence ID" value="MFC5404807.1"/>
    <property type="molecule type" value="Genomic_DNA"/>
</dbReference>
<dbReference type="InterPro" id="IPR001119">
    <property type="entry name" value="SLH_dom"/>
</dbReference>
<dbReference type="Proteomes" id="UP001596113">
    <property type="component" value="Unassembled WGS sequence"/>
</dbReference>
<name>A0ABW0HXA7_9BACL</name>
<feature type="domain" description="SLH" evidence="2">
    <location>
        <begin position="2841"/>
        <end position="2903"/>
    </location>
</feature>
<organism evidence="3 4">
    <name type="scientific">Cohnella soli</name>
    <dbReference type="NCBI Taxonomy" id="425005"/>
    <lineage>
        <taxon>Bacteria</taxon>
        <taxon>Bacillati</taxon>
        <taxon>Bacillota</taxon>
        <taxon>Bacilli</taxon>
        <taxon>Bacillales</taxon>
        <taxon>Paenibacillaceae</taxon>
        <taxon>Cohnella</taxon>
    </lineage>
</organism>
<proteinExistence type="predicted"/>
<keyword evidence="4" id="KW-1185">Reference proteome</keyword>
<feature type="region of interest" description="Disordered" evidence="1">
    <location>
        <begin position="2732"/>
        <end position="2775"/>
    </location>
</feature>
<gene>
    <name evidence="3" type="ORF">ACFPOF_18870</name>
</gene>
<sequence>MNTLRSYMRTRLASKLVSIVLSIVLLVTMLPVATSAEAVVAPSDIAIGTAAPMNGASIADGTISFSGGTTNVTWSSDGTSYAAASGTFVQSTIYRTQYVLTADSGHVFDPAPGVYQQGGAKDLTGSIANLGSGTFTALVSQAFTLNDTLTIVVTWPDATVEPADISIGTIAPVKDAVIADGTNSFNKATAVVTWSNNGTSFATASGTFAASTNYYTKYIITANAGYAFDTTSRIYLDGAKSLKNRIANLGTGYLAGASVSTSSHPNDTLTLIVGWESTKNATGQTLIGAADFMIGTVAPAPSVNAADGTITLNHGTLDYVEWYAVSPLASLPQGTPFVSGKTYKAWYYFIPANGYAFDSASTYMKGGTRDLSSRIANLGTGTFSVNRYDDDLFVEVIWPQTGLLVPSDISVGTAAPVAEATMANGANTFSHATSAIAWSADNGATYNPASGTYAYETTYKTKFVVTAAAGYFFDPTAGVYQAGGAKSLTNRIANLGSGTYTAVVSGATNDTLTIVVTWPATAAAAQTNVSAAGLSIGTVAPVTGVIIADGSNAFAHASANVMWSSNNGSTYGAANGTFAPGTSYKSKYVLTADAGYIFDATAGAYNGIAVANLGAGTVTAQVSTTSTSNDTLTVTVTWPATATATIAANELSIGTAAPATGENMANGTNAFAHAAANVAWSSDGGSSYAAASGTYAPNTVYQTRYVLTAANGYQFNAAANAYNAVTIANLGGGSFSATVSTSVTTNDTLTIVVTWPATGAATIGSADVSIGTVAPVAGTLQANGTNTFAHATSAVVWSADGGASYTAASGTYAAATIYKTKYVLTASASYAFDGTADVYEKNGARDLTSRISHLGAGAFAATVSTTSTHNDTLTIIVGWPATGAATIVPADISIGTVAPMTGAAQTNGSNIFNHATSSITWSADNGSSYQSAGGTFAIGKSYKTKYVLTASTGYAFDAAADIYEKNGARDLSGRISNLRAGTFTAQTSTTSEQNDTLTIIVTWPATAITDTVKVSLNNSTDFQAYSGSTVIPAQGLAINAEDDYSITLVNESIDTTDPSAPLTAALVKSLSVTDGQGINVLKNVQVVSSGVAQNHPWSLKITINKNAASAARTITVTVNSDAAKRIDIRNLIGFTNPTIAYATQPNARNAYPYEYGNYFYFLPGDSLTMQTTSSGLIPAGVQLVGKNTSKTTPVTNTLFDTTNYKFRYVFTMPSEPIFLSVTSTDGKAAHNIAVQATIPGVVSPKLSGGSTFVQGTVRAPATDHSGDIVTVDPGSYNRRMYKVTGVEVRSELLNVALPVTANGNGTYSFAMPFTDANVTVLVQKIVSNPIQTEITTNANAEMTVDLEEYYPGDTIHAQIENKDPAKYVVNVQVYRVLGSTNTFIAQGRPVNPYDSRMDVALTPYASTAQLTDGATLKVVAKFDSVSIPVGTNSAAQFSNYPAKVNLNQPFTVSFAPPNDPTKIYTPKVMFKDALNLSNKTVAACTYVQTDPQDQTKSIYTCPAVTKNRITSVELLYDTVDAGSPAGGGASGGVKLRNIASISPNSKLAGVFKSINVFGANMNGQGQVFIGTSPNPTVAATVTNVTATSLVVNVPDNMLSRTMDVTYYVSSNGVQRSVMIAASQSMSHTPFGYMAVVSDAQSNHSVIVSESQKDLTQQLGGRKPVITIKGSFTANASVTGEYLFSGRTMINGGLTAYLPNEQSKFKVRDDADGGVKVTMYSVNLVAGSYNIMSTSDGYIELEKGVEYIDEYAKDEDGDLLDPDQQNVEVAIRNQNKLIVLGSGMQAGITGVTLLGNAVMFDGRVYFGMALPGSSTLGIDLKIDRLQYGMDGQGNLNFQGVAADGSFTPGTDLSKKLLGGFGIVGSAEGSIDTFNGKYGVAFDMDAKLANFAASLSLKKNGTTGQFIPDSIKIIVGLENGIPVTPMTPIARLTRVGGGVSGLADTISGNYKGVAPILILLNGSFEIGSALPGVAGLIEINDVELAIGPSQISLSGNPTLLKMDIFDKFKAGIYVTNSSVSYDMQIAANILKNFSVILAGGNANLTYYRNNGFNLNGQLRGKLQVPEIDVGLFSIGPYTLLGSDVGLSNSNAFASFSILGFGLKVNYSFGSGSVSVGRRSVAAAQTGPQGQNVYDENGAAVGQINAFSNVRIVASSGGSTTQLRTFAFAVAPTISTNAEGTEHTVSIPAGLTEDYAVLVSADPDDLRILDPDGNPYGLTYPGTLEDGSPYYNDPNANAAVVSANTVMIRLGTQTGDWTISSSEAFDSSIIAIAPVPKFADTSYDAGAHQVSWNLTGLDTATEDYQVEVRLSTDNGDDPNARSAGVLIHSVAVDDAQVTDRIASGSYAFTAQDLNYLQSGQYYARVSLVGKPKNDSSRSIPYASLNAKQAMNVVNPLAPGAPGAITVSAGGSGTIHASWSAVSDADGYLVRLYDADGNAIISPLTYTDEIGSDGHSTGNQIAHAGRPIEYQVSADDAVNGKVSLDFGGMDSGNRYKLAVTPFAYADDAKMNSSYIYGATSVSDVIDVPLVKTPVVHVAPSAGMIANDTLLGNVLTVNGDFKIGVATTYESAEDGQTRELNAKFTVWQSDGTIDEHTNMPKFVQVYASSDYENQISVPISLDGDVGSSLLRIIAENDQGDVSEYGLAVHYNGLPPALFVETGPGGKIVADSAGQYKIQGSTAPYATVLDDRGNRTTADDSGQFSISGTLSAGTQTYSTITATDQLGNFSQDDVVIVKGVGPVDPGTGPGSTPTPGSGQSSGQPGNGQTDGSTDNGTPNAATFKDVHAEAPWAEKEIERAYKLGIVSGRTKDVFAPNSNTRRDEAIAMLVRARKVTVGNKADLDAAAAHFADWSGLAEWSKPYIAAAYANGIVTGTTLNGKYYVNGGSLITRAEVAVLLQNAYQLTADAGNRKPFEDDIPSWAADSVTVLSSNGVIDGYPNATFKPGSHATRAEIVVMLMRLIDRREDKTRS</sequence>
<evidence type="ECO:0000313" key="3">
    <source>
        <dbReference type="EMBL" id="MFC5404807.1"/>
    </source>
</evidence>
<comment type="caution">
    <text evidence="3">The sequence shown here is derived from an EMBL/GenBank/DDBJ whole genome shotgun (WGS) entry which is preliminary data.</text>
</comment>
<feature type="domain" description="SLH" evidence="2">
    <location>
        <begin position="2774"/>
        <end position="2837"/>
    </location>
</feature>
<feature type="compositionally biased region" description="Polar residues" evidence="1">
    <location>
        <begin position="2764"/>
        <end position="2774"/>
    </location>
</feature>
<protein>
    <submittedName>
        <fullName evidence="3">S-layer homology domain-containing protein</fullName>
    </submittedName>
</protein>
<evidence type="ECO:0000313" key="4">
    <source>
        <dbReference type="Proteomes" id="UP001596113"/>
    </source>
</evidence>
<evidence type="ECO:0000259" key="2">
    <source>
        <dbReference type="PROSITE" id="PS51272"/>
    </source>
</evidence>
<reference evidence="4" key="1">
    <citation type="journal article" date="2019" name="Int. J. Syst. Evol. Microbiol.">
        <title>The Global Catalogue of Microorganisms (GCM) 10K type strain sequencing project: providing services to taxonomists for standard genome sequencing and annotation.</title>
        <authorList>
            <consortium name="The Broad Institute Genomics Platform"/>
            <consortium name="The Broad Institute Genome Sequencing Center for Infectious Disease"/>
            <person name="Wu L."/>
            <person name="Ma J."/>
        </authorList>
    </citation>
    <scope>NUCLEOTIDE SEQUENCE [LARGE SCALE GENOMIC DNA]</scope>
    <source>
        <strain evidence="4">CGMCC 1.18575</strain>
    </source>
</reference>
<accession>A0ABW0HXA7</accession>
<dbReference type="RefSeq" id="WP_378135430.1">
    <property type="nucleotide sequence ID" value="NZ_JBHSMI010000028.1"/>
</dbReference>
<feature type="compositionally biased region" description="Low complexity" evidence="1">
    <location>
        <begin position="2733"/>
        <end position="2763"/>
    </location>
</feature>
<feature type="domain" description="SLH" evidence="2">
    <location>
        <begin position="2904"/>
        <end position="2966"/>
    </location>
</feature>
<dbReference type="Pfam" id="PF00395">
    <property type="entry name" value="SLH"/>
    <property type="match status" value="3"/>
</dbReference>
<dbReference type="PROSITE" id="PS51272">
    <property type="entry name" value="SLH"/>
    <property type="match status" value="3"/>
</dbReference>